<reference evidence="1 2" key="2">
    <citation type="journal article" date="2017" name="Genome Biol.">
        <title>New reference genome sequences of hot pepper reveal the massive evolution of plant disease-resistance genes by retroduplication.</title>
        <authorList>
            <person name="Kim S."/>
            <person name="Park J."/>
            <person name="Yeom S.I."/>
            <person name="Kim Y.M."/>
            <person name="Seo E."/>
            <person name="Kim K.T."/>
            <person name="Kim M.S."/>
            <person name="Lee J.M."/>
            <person name="Cheong K."/>
            <person name="Shin H.S."/>
            <person name="Kim S.B."/>
            <person name="Han K."/>
            <person name="Lee J."/>
            <person name="Park M."/>
            <person name="Lee H.A."/>
            <person name="Lee H.Y."/>
            <person name="Lee Y."/>
            <person name="Oh S."/>
            <person name="Lee J.H."/>
            <person name="Choi E."/>
            <person name="Choi E."/>
            <person name="Lee S.E."/>
            <person name="Jeon J."/>
            <person name="Kim H."/>
            <person name="Choi G."/>
            <person name="Song H."/>
            <person name="Lee J."/>
            <person name="Lee S.C."/>
            <person name="Kwon J.K."/>
            <person name="Lee H.Y."/>
            <person name="Koo N."/>
            <person name="Hong Y."/>
            <person name="Kim R.W."/>
            <person name="Kang W.H."/>
            <person name="Huh J.H."/>
            <person name="Kang B.C."/>
            <person name="Yang T.J."/>
            <person name="Lee Y.H."/>
            <person name="Bennetzen J.L."/>
            <person name="Choi D."/>
        </authorList>
    </citation>
    <scope>NUCLEOTIDE SEQUENCE [LARGE SCALE GENOMIC DNA]</scope>
    <source>
        <strain evidence="2">cv. CM334</strain>
    </source>
</reference>
<keyword evidence="2" id="KW-1185">Reference proteome</keyword>
<dbReference type="EMBL" id="AYRZ02000006">
    <property type="protein sequence ID" value="PHT79631.1"/>
    <property type="molecule type" value="Genomic_DNA"/>
</dbReference>
<protein>
    <submittedName>
        <fullName evidence="1">Thioredoxin-like 1-1, chloroplastic</fullName>
    </submittedName>
</protein>
<gene>
    <name evidence="1" type="ORF">T459_17683</name>
</gene>
<name>A0A2G2ZCJ0_CAPAN</name>
<reference evidence="1 2" key="1">
    <citation type="journal article" date="2014" name="Nat. Genet.">
        <title>Genome sequence of the hot pepper provides insights into the evolution of pungency in Capsicum species.</title>
        <authorList>
            <person name="Kim S."/>
            <person name="Park M."/>
            <person name="Yeom S.I."/>
            <person name="Kim Y.M."/>
            <person name="Lee J.M."/>
            <person name="Lee H.A."/>
            <person name="Seo E."/>
            <person name="Choi J."/>
            <person name="Cheong K."/>
            <person name="Kim K.T."/>
            <person name="Jung K."/>
            <person name="Lee G.W."/>
            <person name="Oh S.K."/>
            <person name="Bae C."/>
            <person name="Kim S.B."/>
            <person name="Lee H.Y."/>
            <person name="Kim S.Y."/>
            <person name="Kim M.S."/>
            <person name="Kang B.C."/>
            <person name="Jo Y.D."/>
            <person name="Yang H.B."/>
            <person name="Jeong H.J."/>
            <person name="Kang W.H."/>
            <person name="Kwon J.K."/>
            <person name="Shin C."/>
            <person name="Lim J.Y."/>
            <person name="Park J.H."/>
            <person name="Huh J.H."/>
            <person name="Kim J.S."/>
            <person name="Kim B.D."/>
            <person name="Cohen O."/>
            <person name="Paran I."/>
            <person name="Suh M.C."/>
            <person name="Lee S.B."/>
            <person name="Kim Y.K."/>
            <person name="Shin Y."/>
            <person name="Noh S.J."/>
            <person name="Park J."/>
            <person name="Seo Y.S."/>
            <person name="Kwon S.Y."/>
            <person name="Kim H.A."/>
            <person name="Park J.M."/>
            <person name="Kim H.J."/>
            <person name="Choi S.B."/>
            <person name="Bosland P.W."/>
            <person name="Reeves G."/>
            <person name="Jo S.H."/>
            <person name="Lee B.W."/>
            <person name="Cho H.T."/>
            <person name="Choi H.S."/>
            <person name="Lee M.S."/>
            <person name="Yu Y."/>
            <person name="Do Choi Y."/>
            <person name="Park B.S."/>
            <person name="van Deynze A."/>
            <person name="Ashrafi H."/>
            <person name="Hill T."/>
            <person name="Kim W.T."/>
            <person name="Pai H.S."/>
            <person name="Ahn H.K."/>
            <person name="Yeam I."/>
            <person name="Giovannoni J.J."/>
            <person name="Rose J.K."/>
            <person name="Sorensen I."/>
            <person name="Lee S.J."/>
            <person name="Kim R.W."/>
            <person name="Choi I.Y."/>
            <person name="Choi B.S."/>
            <person name="Lim J.S."/>
            <person name="Lee Y.H."/>
            <person name="Choi D."/>
        </authorList>
    </citation>
    <scope>NUCLEOTIDE SEQUENCE [LARGE SCALE GENOMIC DNA]</scope>
    <source>
        <strain evidence="2">cv. CM334</strain>
    </source>
</reference>
<dbReference type="Gramene" id="PHT79631">
    <property type="protein sequence ID" value="PHT79631"/>
    <property type="gene ID" value="T459_17683"/>
</dbReference>
<evidence type="ECO:0000313" key="1">
    <source>
        <dbReference type="EMBL" id="PHT79631.1"/>
    </source>
</evidence>
<dbReference type="AlphaFoldDB" id="A0A2G2ZCJ0"/>
<dbReference type="Proteomes" id="UP000222542">
    <property type="component" value="Unassembled WGS sequence"/>
</dbReference>
<sequence>MCNALHIPVLPFFRFYKGAQGNVCSLSCTNATIRKFKDAIARYGNDRPSIGQAKGLDEFELLPLASIGQISRMSSFDSPIKDKLEKQVPNRNRYVKQF</sequence>
<accession>A0A2G2ZCJ0</accession>
<evidence type="ECO:0000313" key="2">
    <source>
        <dbReference type="Proteomes" id="UP000222542"/>
    </source>
</evidence>
<proteinExistence type="predicted"/>
<organism evidence="1 2">
    <name type="scientific">Capsicum annuum</name>
    <name type="common">Capsicum pepper</name>
    <dbReference type="NCBI Taxonomy" id="4072"/>
    <lineage>
        <taxon>Eukaryota</taxon>
        <taxon>Viridiplantae</taxon>
        <taxon>Streptophyta</taxon>
        <taxon>Embryophyta</taxon>
        <taxon>Tracheophyta</taxon>
        <taxon>Spermatophyta</taxon>
        <taxon>Magnoliopsida</taxon>
        <taxon>eudicotyledons</taxon>
        <taxon>Gunneridae</taxon>
        <taxon>Pentapetalae</taxon>
        <taxon>asterids</taxon>
        <taxon>lamiids</taxon>
        <taxon>Solanales</taxon>
        <taxon>Solanaceae</taxon>
        <taxon>Solanoideae</taxon>
        <taxon>Capsiceae</taxon>
        <taxon>Capsicum</taxon>
    </lineage>
</organism>
<dbReference type="STRING" id="4072.A0A2G2ZCJ0"/>
<comment type="caution">
    <text evidence="1">The sequence shown here is derived from an EMBL/GenBank/DDBJ whole genome shotgun (WGS) entry which is preliminary data.</text>
</comment>